<dbReference type="PIRSF" id="PIRSF004919">
    <property type="entry name" value="TldD"/>
    <property type="match status" value="1"/>
</dbReference>
<evidence type="ECO:0000259" key="7">
    <source>
        <dbReference type="Pfam" id="PF19290"/>
    </source>
</evidence>
<dbReference type="Pfam" id="PF01523">
    <property type="entry name" value="PmbA_TldD_1st"/>
    <property type="match status" value="1"/>
</dbReference>
<reference evidence="8 9" key="1">
    <citation type="submission" date="2015-10" db="EMBL/GenBank/DDBJ databases">
        <title>Candidatus Desulfofervidus auxilii, a hydrogenotrophic sulfate-reducing bacterium involved in the thermophilic anaerobic oxidation of methane.</title>
        <authorList>
            <person name="Krukenberg V."/>
            <person name="Richter M."/>
            <person name="Wegener G."/>
        </authorList>
    </citation>
    <scope>NUCLEOTIDE SEQUENCE [LARGE SCALE GENOMIC DNA]</scope>
    <source>
        <strain evidence="8 9">HS1</strain>
    </source>
</reference>
<protein>
    <submittedName>
        <fullName evidence="8">Protease TldD</fullName>
    </submittedName>
</protein>
<dbReference type="PANTHER" id="PTHR30624:SF4">
    <property type="entry name" value="METALLOPROTEASE TLDD"/>
    <property type="match status" value="1"/>
</dbReference>
<keyword evidence="3" id="KW-0378">Hydrolase</keyword>
<dbReference type="SUPFAM" id="SSF111283">
    <property type="entry name" value="Putative modulator of DNA gyrase, PmbA/TldD"/>
    <property type="match status" value="1"/>
</dbReference>
<evidence type="ECO:0000259" key="5">
    <source>
        <dbReference type="Pfam" id="PF01523"/>
    </source>
</evidence>
<dbReference type="Pfam" id="PF19289">
    <property type="entry name" value="PmbA_TldD_3rd"/>
    <property type="match status" value="1"/>
</dbReference>
<dbReference type="GO" id="GO:0006508">
    <property type="term" value="P:proteolysis"/>
    <property type="evidence" value="ECO:0007669"/>
    <property type="project" value="UniProtKB-KW"/>
</dbReference>
<keyword evidence="2 8" id="KW-0645">Protease</keyword>
<dbReference type="InterPro" id="IPR025502">
    <property type="entry name" value="TldD"/>
</dbReference>
<feature type="domain" description="Metalloprotease TldD/E C-terminal" evidence="6">
    <location>
        <begin position="232"/>
        <end position="464"/>
    </location>
</feature>
<dbReference type="InterPro" id="IPR035068">
    <property type="entry name" value="TldD/PmbA_N"/>
</dbReference>
<dbReference type="Gene3D" id="3.30.2290.10">
    <property type="entry name" value="PmbA/TldD superfamily"/>
    <property type="match status" value="1"/>
</dbReference>
<dbReference type="InterPro" id="IPR002510">
    <property type="entry name" value="Metalloprtase-TldD/E_N"/>
</dbReference>
<feature type="domain" description="Metalloprotease TldD/E central" evidence="7">
    <location>
        <begin position="120"/>
        <end position="225"/>
    </location>
</feature>
<dbReference type="InterPro" id="IPR045569">
    <property type="entry name" value="Metalloprtase-TldD/E_C"/>
</dbReference>
<dbReference type="PANTHER" id="PTHR30624">
    <property type="entry name" value="UNCHARACTERIZED PROTEIN TLDD AND PMBA"/>
    <property type="match status" value="1"/>
</dbReference>
<evidence type="ECO:0000313" key="9">
    <source>
        <dbReference type="Proteomes" id="UP000070560"/>
    </source>
</evidence>
<name>A0A7U4THR3_DESA2</name>
<dbReference type="InterPro" id="IPR051463">
    <property type="entry name" value="Peptidase_U62_metallo"/>
</dbReference>
<keyword evidence="4" id="KW-0482">Metalloprotease</keyword>
<evidence type="ECO:0000313" key="8">
    <source>
        <dbReference type="EMBL" id="AMM41139.1"/>
    </source>
</evidence>
<dbReference type="InterPro" id="IPR045570">
    <property type="entry name" value="Metalloprtase-TldD/E_cen_dom"/>
</dbReference>
<evidence type="ECO:0000256" key="2">
    <source>
        <dbReference type="ARBA" id="ARBA00022670"/>
    </source>
</evidence>
<gene>
    <name evidence="8" type="ORF">HS1_001335</name>
</gene>
<dbReference type="Pfam" id="PF19290">
    <property type="entry name" value="PmbA_TldD_2nd"/>
    <property type="match status" value="1"/>
</dbReference>
<feature type="domain" description="Metalloprotease TldD/E N-terminal" evidence="5">
    <location>
        <begin position="31"/>
        <end position="91"/>
    </location>
</feature>
<dbReference type="EMBL" id="CP013015">
    <property type="protein sequence ID" value="AMM41139.1"/>
    <property type="molecule type" value="Genomic_DNA"/>
</dbReference>
<dbReference type="Proteomes" id="UP000070560">
    <property type="component" value="Chromosome"/>
</dbReference>
<proteinExistence type="inferred from homology"/>
<evidence type="ECO:0000256" key="4">
    <source>
        <dbReference type="ARBA" id="ARBA00023049"/>
    </source>
</evidence>
<organism evidence="8 9">
    <name type="scientific">Desulfofervidus auxilii</name>
    <dbReference type="NCBI Taxonomy" id="1621989"/>
    <lineage>
        <taxon>Bacteria</taxon>
        <taxon>Pseudomonadati</taxon>
        <taxon>Thermodesulfobacteriota</taxon>
        <taxon>Candidatus Desulfofervidia</taxon>
        <taxon>Candidatus Desulfofervidales</taxon>
        <taxon>Candidatus Desulfofervidaceae</taxon>
        <taxon>Candidatus Desulfofervidus</taxon>
    </lineage>
</organism>
<dbReference type="KEGG" id="daw:HS1_001335"/>
<dbReference type="GO" id="GO:0005829">
    <property type="term" value="C:cytosol"/>
    <property type="evidence" value="ECO:0007669"/>
    <property type="project" value="TreeGrafter"/>
</dbReference>
<evidence type="ECO:0000256" key="1">
    <source>
        <dbReference type="ARBA" id="ARBA00005836"/>
    </source>
</evidence>
<evidence type="ECO:0000256" key="3">
    <source>
        <dbReference type="ARBA" id="ARBA00022801"/>
    </source>
</evidence>
<dbReference type="RefSeq" id="WP_245669932.1">
    <property type="nucleotide sequence ID" value="NZ_CP013015.1"/>
</dbReference>
<comment type="similarity">
    <text evidence="1">Belongs to the peptidase U62 family.</text>
</comment>
<dbReference type="GO" id="GO:0008237">
    <property type="term" value="F:metallopeptidase activity"/>
    <property type="evidence" value="ECO:0007669"/>
    <property type="project" value="UniProtKB-KW"/>
</dbReference>
<dbReference type="InterPro" id="IPR036059">
    <property type="entry name" value="TldD/PmbA_sf"/>
</dbReference>
<keyword evidence="9" id="KW-1185">Reference proteome</keyword>
<dbReference type="AlphaFoldDB" id="A0A7U4THR3"/>
<evidence type="ECO:0000259" key="6">
    <source>
        <dbReference type="Pfam" id="PF19289"/>
    </source>
</evidence>
<accession>A0A7U4THR3</accession>
<sequence length="466" mass="50668">MTALQWKRDEINMVDGLKKILSLLKNNADLADIFWQETISTTIVSENKKLEKLISGKDMGVGLRALHQGKTTYGFTNEIDYSNLCQLAASLSEKAKISDENFVLQWAKPLKSMAKLPDKDSDLVDKIKLIQRVEKIAWGKSPAIRQVKVVYKKTVSNISIISSLGHFSQEEQTHLLFYVQVVAEKDGILQTGYEPIGTTNPQELFKQKTPEEIAECAAERALKMLEAAPAPTGSMPVVLSSEAGGTMIHEAIGHGLEADLALEGLSVYANKIGQQVASPLITVIDDPTLAGNYGSYHYDDEGIPAQKTVLIENGVLKTYLYNLEYALKQGIKTNGHGRRQSYRNKPIPRMSNTFIAPGETPPLEIIKAVEKGLFVKKMGGGEVNTINGNFVFEANEAYLLEKGSIGEPVRGATLVGNGPEVLKSITMVGNDLNFGIGTCGKDGQLVPVSDGQPTILIPEIIVGGTV</sequence>